<dbReference type="Proteomes" id="UP000282311">
    <property type="component" value="Unassembled WGS sequence"/>
</dbReference>
<feature type="transmembrane region" description="Helical" evidence="1">
    <location>
        <begin position="66"/>
        <end position="83"/>
    </location>
</feature>
<dbReference type="PANTHER" id="PTHR36832:SF1">
    <property type="entry name" value="SLR1174 PROTEIN"/>
    <property type="match status" value="1"/>
</dbReference>
<feature type="transmembrane region" description="Helical" evidence="1">
    <location>
        <begin position="183"/>
        <end position="201"/>
    </location>
</feature>
<feature type="transmembrane region" description="Helical" evidence="1">
    <location>
        <begin position="118"/>
        <end position="139"/>
    </location>
</feature>
<sequence>MTAIRKLAKYTAFAGVTVRNQLAYALDFFIRSLFLLLILFIFFQLWSVTYASVGEQQIAGYTFQQMIWYLAVAESIVLAAPRLNAKVEAEVKNGDIAYQLIRPASYLLLHYGSYMGEAAIRVVINLLLGSAMAIGWFGWSTPGINVPLCLLVMIGSFTVHFLLAMLIALCAFWVEETRGLDFVYNKLLFTIGGMLLPLEMFPESLRAVSQWLPFQAVAYFAAKTAVAPDWAETLRMVAIQWSWVMVLAVAVTLVYRKGVRRLNVNGG</sequence>
<keyword evidence="1" id="KW-0812">Transmembrane</keyword>
<dbReference type="RefSeq" id="WP_120745424.1">
    <property type="nucleotide sequence ID" value="NZ_RBAH01000001.1"/>
</dbReference>
<dbReference type="Pfam" id="PF06182">
    <property type="entry name" value="ABC2_membrane_6"/>
    <property type="match status" value="1"/>
</dbReference>
<reference evidence="2 3" key="1">
    <citation type="journal article" date="2007" name="Int. J. Syst. Evol. Microbiol.">
        <title>Paenibacillus ginsengarvi sp. nov., isolated from soil from ginseng cultivation.</title>
        <authorList>
            <person name="Yoon M.H."/>
            <person name="Ten L.N."/>
            <person name="Im W.T."/>
        </authorList>
    </citation>
    <scope>NUCLEOTIDE SEQUENCE [LARGE SCALE GENOMIC DNA]</scope>
    <source>
        <strain evidence="2 3">KCTC 13059</strain>
    </source>
</reference>
<dbReference type="AlphaFoldDB" id="A0A3B0CUZ4"/>
<evidence type="ECO:0000313" key="2">
    <source>
        <dbReference type="EMBL" id="RKN86717.1"/>
    </source>
</evidence>
<dbReference type="PANTHER" id="PTHR36832">
    <property type="entry name" value="SLR1174 PROTEIN-RELATED"/>
    <property type="match status" value="1"/>
</dbReference>
<dbReference type="OrthoDB" id="9783401at2"/>
<organism evidence="2 3">
    <name type="scientific">Paenibacillus ginsengarvi</name>
    <dbReference type="NCBI Taxonomy" id="400777"/>
    <lineage>
        <taxon>Bacteria</taxon>
        <taxon>Bacillati</taxon>
        <taxon>Bacillota</taxon>
        <taxon>Bacilli</taxon>
        <taxon>Bacillales</taxon>
        <taxon>Paenibacillaceae</taxon>
        <taxon>Paenibacillus</taxon>
    </lineage>
</organism>
<keyword evidence="1" id="KW-1133">Transmembrane helix</keyword>
<name>A0A3B0CUZ4_9BACL</name>
<feature type="transmembrane region" description="Helical" evidence="1">
    <location>
        <begin position="151"/>
        <end position="174"/>
    </location>
</feature>
<evidence type="ECO:0000256" key="1">
    <source>
        <dbReference type="SAM" id="Phobius"/>
    </source>
</evidence>
<protein>
    <submittedName>
        <fullName evidence="2">ABC transporter permease</fullName>
    </submittedName>
</protein>
<evidence type="ECO:0000313" key="3">
    <source>
        <dbReference type="Proteomes" id="UP000282311"/>
    </source>
</evidence>
<feature type="transmembrane region" description="Helical" evidence="1">
    <location>
        <begin position="238"/>
        <end position="255"/>
    </location>
</feature>
<feature type="transmembrane region" description="Helical" evidence="1">
    <location>
        <begin position="28"/>
        <end position="46"/>
    </location>
</feature>
<keyword evidence="1" id="KW-0472">Membrane</keyword>
<comment type="caution">
    <text evidence="2">The sequence shown here is derived from an EMBL/GenBank/DDBJ whole genome shotgun (WGS) entry which is preliminary data.</text>
</comment>
<accession>A0A3B0CUZ4</accession>
<dbReference type="InterPro" id="IPR010390">
    <property type="entry name" value="ABC-2_transporter-like"/>
</dbReference>
<dbReference type="EMBL" id="RBAH01000001">
    <property type="protein sequence ID" value="RKN86717.1"/>
    <property type="molecule type" value="Genomic_DNA"/>
</dbReference>
<gene>
    <name evidence="2" type="ORF">D7M11_01810</name>
</gene>
<keyword evidence="3" id="KW-1185">Reference proteome</keyword>
<proteinExistence type="predicted"/>